<dbReference type="InterPro" id="IPR055180">
    <property type="entry name" value="HsdR_RecA-like_helicase_dom_2"/>
</dbReference>
<dbReference type="InterPro" id="IPR051268">
    <property type="entry name" value="Type-I_R_enzyme_R_subunit"/>
</dbReference>
<dbReference type="Gene3D" id="3.40.50.300">
    <property type="entry name" value="P-loop containing nucleotide triphosphate hydrolases"/>
    <property type="match status" value="2"/>
</dbReference>
<evidence type="ECO:0000256" key="10">
    <source>
        <dbReference type="RuleBase" id="RU364115"/>
    </source>
</evidence>
<keyword evidence="8 10" id="KW-0067">ATP-binding</keyword>
<dbReference type="Pfam" id="PF22679">
    <property type="entry name" value="T1R_D3-like"/>
    <property type="match status" value="1"/>
</dbReference>
<dbReference type="CDD" id="cd22332">
    <property type="entry name" value="HsdR_N"/>
    <property type="match status" value="1"/>
</dbReference>
<evidence type="ECO:0000256" key="7">
    <source>
        <dbReference type="ARBA" id="ARBA00022801"/>
    </source>
</evidence>
<dbReference type="CDD" id="cd18030">
    <property type="entry name" value="DEXHc_RE_I_HsdR"/>
    <property type="match status" value="1"/>
</dbReference>
<keyword evidence="6" id="KW-0255">Endonuclease</keyword>
<evidence type="ECO:0000256" key="8">
    <source>
        <dbReference type="ARBA" id="ARBA00022840"/>
    </source>
</evidence>
<evidence type="ECO:0000256" key="2">
    <source>
        <dbReference type="ARBA" id="ARBA00008598"/>
    </source>
</evidence>
<dbReference type="GO" id="GO:0005524">
    <property type="term" value="F:ATP binding"/>
    <property type="evidence" value="ECO:0007669"/>
    <property type="project" value="UniProtKB-KW"/>
</dbReference>
<keyword evidence="3" id="KW-0540">Nuclease</keyword>
<keyword evidence="7 10" id="KW-0378">Hydrolase</keyword>
<evidence type="ECO:0000256" key="3">
    <source>
        <dbReference type="ARBA" id="ARBA00022722"/>
    </source>
</evidence>
<protein>
    <recommendedName>
        <fullName evidence="10">Type I restriction enzyme endonuclease subunit</fullName>
        <shortName evidence="10">R protein</shortName>
        <ecNumber evidence="10">3.1.21.3</ecNumber>
    </recommendedName>
</protein>
<evidence type="ECO:0000256" key="5">
    <source>
        <dbReference type="ARBA" id="ARBA00022747"/>
    </source>
</evidence>
<dbReference type="PANTHER" id="PTHR30195:SF15">
    <property type="entry name" value="TYPE I RESTRICTION ENZYME HINDI ENDONUCLEASE SUBUNIT"/>
    <property type="match status" value="1"/>
</dbReference>
<dbReference type="InterPro" id="IPR004473">
    <property type="entry name" value="Restrct_endonuc_typeI_HsdR"/>
</dbReference>
<sequence length="1049" mass="120417">MTKRIEPALSKGQPLRDPNESLFEETTIERLENLGYRSVHGRELRDPETFPETEVVHRPTLRRFFRAQYPFLDEAALTQAVQTVASPDGVGLAQRNKKAHRLITGGFDLPYEKEDGTEAYEHVYPIDWEHPEENDFWVVQQLPIHGDNDRRPDLIIYVNGLPLVVFELKNPYREDVDVENAFNQLQHYKQELGRLFSCNAFCVLSDGTETLQGVHSASREWFKPWMSVDGETIADDRRQSIDTLIEGLFPKERLLSYVRNFIVHETVGGGIRKKGALYHQFFGVRRAVEETLRATGPDGDQKIGVIWHTQGAGKSLSMVFLVGILRRRLGNPTILIEVDRNDLDEQLYDAFVAAKPLVGSVHQAEGIEDLRQRLQTEGGEVVFTTIEKFQLKGEETEHPQLTGRDDVVVIADEAHRTQYGFDGEVRYDEETGEHFTAYGYAKYLREALPNASFIGFTGTPIAEDDRDTTAVFGDLIHSYDMKQAKKDGAVVGIQYEPRLIELELTNENIDEELSEIAEGEDVEVEKQKWSAMEEAAGTDERQAQLAEDLIEHFQKRRQSIEGKGMIVGMSRENCVGLYEAIVDQRPSWHDPALDQGKIKVVMTGNISEDPPEWNDRGHITTKRQRGQLKERFKDPDDELKLAIVCDMWLTGTNIPCLHTLYIDKPMKGHNLMQAIARVNRVFRDKPAGLVVDYIGIGTELKKATKRYTDQGFDEPTEELEEAAFGQFEQALSAVRETLPEGTDKDDIAGWRDLSKIDFEDFVGRLYDFYLETDDRRDDFLKKEKRLRKAHSLIQHRDEVEDYADEVAFYQFVRTQLKRTKEGGGGDGRDEDEDRAAAIRDLVERSIDAEEAVDIYEAAGLDKPDISILDEEFLEEFKSGDGRENLRIKVLEKLLQDEIQVRKRENLEKYRSLQEILEETLEKYRRNAITAAEVMKELVEIKKEAMEEDDRMEEYDLSNEEIAFLDAIDGVREDAYDMDFLCDLVREIVDVVKSNVEVDWTKPHRENVRAGVRSAVKRVLRRNEVDGDDMQVVQEEIMEQAESLYGDWPD</sequence>
<evidence type="ECO:0000256" key="6">
    <source>
        <dbReference type="ARBA" id="ARBA00022759"/>
    </source>
</evidence>
<dbReference type="GO" id="GO:0009035">
    <property type="term" value="F:type I site-specific deoxyribonuclease activity"/>
    <property type="evidence" value="ECO:0007669"/>
    <property type="project" value="UniProtKB-EC"/>
</dbReference>
<dbReference type="SMART" id="SM00487">
    <property type="entry name" value="DEXDc"/>
    <property type="match status" value="1"/>
</dbReference>
<dbReference type="InterPro" id="IPR007409">
    <property type="entry name" value="Restrct_endonuc_type1_HsdR_N"/>
</dbReference>
<evidence type="ECO:0000259" key="12">
    <source>
        <dbReference type="PROSITE" id="PS51192"/>
    </source>
</evidence>
<evidence type="ECO:0000313" key="13">
    <source>
        <dbReference type="EMBL" id="MCS3711808.1"/>
    </source>
</evidence>
<comment type="function">
    <text evidence="10">Subunit R is required for both nuclease and ATPase activities, but not for modification.</text>
</comment>
<dbReference type="InterPro" id="IPR021810">
    <property type="entry name" value="T1RH-like_C"/>
</dbReference>
<dbReference type="CDD" id="cd18800">
    <property type="entry name" value="SF2_C_EcoR124I-like"/>
    <property type="match status" value="1"/>
</dbReference>
<evidence type="ECO:0000256" key="1">
    <source>
        <dbReference type="ARBA" id="ARBA00000851"/>
    </source>
</evidence>
<evidence type="ECO:0000313" key="14">
    <source>
        <dbReference type="Proteomes" id="UP001155057"/>
    </source>
</evidence>
<accession>A0A9X2TLF3</accession>
<dbReference type="SUPFAM" id="SSF52540">
    <property type="entry name" value="P-loop containing nucleoside triphosphate hydrolases"/>
    <property type="match status" value="2"/>
</dbReference>
<dbReference type="Pfam" id="PF04313">
    <property type="entry name" value="HSDR_N"/>
    <property type="match status" value="1"/>
</dbReference>
<organism evidence="13 14">
    <name type="scientific">Salinibacter ruber</name>
    <dbReference type="NCBI Taxonomy" id="146919"/>
    <lineage>
        <taxon>Bacteria</taxon>
        <taxon>Pseudomonadati</taxon>
        <taxon>Rhodothermota</taxon>
        <taxon>Rhodothermia</taxon>
        <taxon>Rhodothermales</taxon>
        <taxon>Salinibacteraceae</taxon>
        <taxon>Salinibacter</taxon>
    </lineage>
</organism>
<keyword evidence="5 10" id="KW-0680">Restriction system</keyword>
<evidence type="ECO:0000256" key="11">
    <source>
        <dbReference type="SAM" id="Coils"/>
    </source>
</evidence>
<evidence type="ECO:0000256" key="9">
    <source>
        <dbReference type="ARBA" id="ARBA00023125"/>
    </source>
</evidence>
<dbReference type="GO" id="GO:0003677">
    <property type="term" value="F:DNA binding"/>
    <property type="evidence" value="ECO:0007669"/>
    <property type="project" value="UniProtKB-KW"/>
</dbReference>
<dbReference type="RefSeq" id="WP_259088946.1">
    <property type="nucleotide sequence ID" value="NZ_JANUAE010000018.1"/>
</dbReference>
<dbReference type="Pfam" id="PF18766">
    <property type="entry name" value="SWI2_SNF2"/>
    <property type="match status" value="1"/>
</dbReference>
<proteinExistence type="inferred from homology"/>
<reference evidence="13" key="1">
    <citation type="submission" date="2022-08" db="EMBL/GenBank/DDBJ databases">
        <title>Genomic Encyclopedia of Type Strains, Phase V (KMG-V): Genome sequencing to study the core and pangenomes of soil and plant-associated prokaryotes.</title>
        <authorList>
            <person name="Whitman W."/>
        </authorList>
    </citation>
    <scope>NUCLEOTIDE SEQUENCE</scope>
    <source>
        <strain evidence="13">SP3049</strain>
    </source>
</reference>
<dbReference type="Pfam" id="PF11867">
    <property type="entry name" value="T1RH-like_C"/>
    <property type="match status" value="1"/>
</dbReference>
<dbReference type="PANTHER" id="PTHR30195">
    <property type="entry name" value="TYPE I SITE-SPECIFIC DEOXYRIBONUCLEASE PROTEIN SUBUNIT M AND R"/>
    <property type="match status" value="1"/>
</dbReference>
<dbReference type="EC" id="3.1.21.3" evidence="10"/>
<dbReference type="GO" id="GO:0009307">
    <property type="term" value="P:DNA restriction-modification system"/>
    <property type="evidence" value="ECO:0007669"/>
    <property type="project" value="UniProtKB-KW"/>
</dbReference>
<gene>
    <name evidence="13" type="ORF">GGP61_003443</name>
</gene>
<feature type="coiled-coil region" evidence="11">
    <location>
        <begin position="906"/>
        <end position="950"/>
    </location>
</feature>
<comment type="subunit">
    <text evidence="10">The type I restriction/modification system is composed of three polypeptides R, M and S.</text>
</comment>
<name>A0A9X2TLF3_9BACT</name>
<dbReference type="EMBL" id="JANUAE010000018">
    <property type="protein sequence ID" value="MCS3711808.1"/>
    <property type="molecule type" value="Genomic_DNA"/>
</dbReference>
<dbReference type="AlphaFoldDB" id="A0A9X2TLF3"/>
<dbReference type="InterPro" id="IPR040980">
    <property type="entry name" value="SWI2_SNF2"/>
</dbReference>
<dbReference type="Proteomes" id="UP001155057">
    <property type="component" value="Unassembled WGS sequence"/>
</dbReference>
<dbReference type="InterPro" id="IPR014001">
    <property type="entry name" value="Helicase_ATP-bd"/>
</dbReference>
<dbReference type="Gene3D" id="3.90.1570.50">
    <property type="match status" value="1"/>
</dbReference>
<keyword evidence="4 10" id="KW-0547">Nucleotide-binding</keyword>
<comment type="similarity">
    <text evidence="2 10">Belongs to the HsdR family.</text>
</comment>
<feature type="domain" description="Helicase ATP-binding" evidence="12">
    <location>
        <begin position="295"/>
        <end position="478"/>
    </location>
</feature>
<keyword evidence="11" id="KW-0175">Coiled coil</keyword>
<dbReference type="PROSITE" id="PS51192">
    <property type="entry name" value="HELICASE_ATP_BIND_1"/>
    <property type="match status" value="1"/>
</dbReference>
<evidence type="ECO:0000256" key="4">
    <source>
        <dbReference type="ARBA" id="ARBA00022741"/>
    </source>
</evidence>
<dbReference type="InterPro" id="IPR027417">
    <property type="entry name" value="P-loop_NTPase"/>
</dbReference>
<dbReference type="NCBIfam" id="TIGR00348">
    <property type="entry name" value="hsdR"/>
    <property type="match status" value="1"/>
</dbReference>
<comment type="catalytic activity">
    <reaction evidence="1 10">
        <text>Endonucleolytic cleavage of DNA to give random double-stranded fragments with terminal 5'-phosphates, ATP is simultaneously hydrolyzed.</text>
        <dbReference type="EC" id="3.1.21.3"/>
    </reaction>
</comment>
<keyword evidence="9 10" id="KW-0238">DNA-binding</keyword>
<comment type="caution">
    <text evidence="13">The sequence shown here is derived from an EMBL/GenBank/DDBJ whole genome shotgun (WGS) entry which is preliminary data.</text>
</comment>